<gene>
    <name evidence="1" type="ORF">ACFQ16_06795</name>
</gene>
<sequence length="154" mass="17382">MTEPIVIESITAEIDAPADFVWQVLVDYPRYPEWNPYTVQVSTTLDIGSPIDLTVPAMDGSDATFVNREYVRVVDPPRHLRYDTDDDVPGIFAFRDQWIDPLGDDRCRYRTTDTFSGAHAERLLAATGPWIKAGFDAVARALKHRAEQLWTSGP</sequence>
<evidence type="ECO:0000313" key="2">
    <source>
        <dbReference type="Proteomes" id="UP001597018"/>
    </source>
</evidence>
<dbReference type="InterPro" id="IPR023393">
    <property type="entry name" value="START-like_dom_sf"/>
</dbReference>
<proteinExistence type="predicted"/>
<keyword evidence="2" id="KW-1185">Reference proteome</keyword>
<organism evidence="1 2">
    <name type="scientific">Saccharopolyspora rosea</name>
    <dbReference type="NCBI Taxonomy" id="524884"/>
    <lineage>
        <taxon>Bacteria</taxon>
        <taxon>Bacillati</taxon>
        <taxon>Actinomycetota</taxon>
        <taxon>Actinomycetes</taxon>
        <taxon>Pseudonocardiales</taxon>
        <taxon>Pseudonocardiaceae</taxon>
        <taxon>Saccharopolyspora</taxon>
    </lineage>
</organism>
<dbReference type="Proteomes" id="UP001597018">
    <property type="component" value="Unassembled WGS sequence"/>
</dbReference>
<dbReference type="Gene3D" id="3.30.530.20">
    <property type="match status" value="1"/>
</dbReference>
<protein>
    <submittedName>
        <fullName evidence="1">SRPBCC domain-containing protein</fullName>
    </submittedName>
</protein>
<evidence type="ECO:0000313" key="1">
    <source>
        <dbReference type="EMBL" id="MFD0919444.1"/>
    </source>
</evidence>
<dbReference type="Pfam" id="PF10604">
    <property type="entry name" value="Polyketide_cyc2"/>
    <property type="match status" value="1"/>
</dbReference>
<dbReference type="RefSeq" id="WP_345599917.1">
    <property type="nucleotide sequence ID" value="NZ_BAABLT010000001.1"/>
</dbReference>
<dbReference type="EMBL" id="JBHTIW010000003">
    <property type="protein sequence ID" value="MFD0919444.1"/>
    <property type="molecule type" value="Genomic_DNA"/>
</dbReference>
<dbReference type="SUPFAM" id="SSF55961">
    <property type="entry name" value="Bet v1-like"/>
    <property type="match status" value="1"/>
</dbReference>
<name>A0ABW3FN90_9PSEU</name>
<dbReference type="InterPro" id="IPR019587">
    <property type="entry name" value="Polyketide_cyclase/dehydratase"/>
</dbReference>
<accession>A0ABW3FN90</accession>
<reference evidence="2" key="1">
    <citation type="journal article" date="2019" name="Int. J. Syst. Evol. Microbiol.">
        <title>The Global Catalogue of Microorganisms (GCM) 10K type strain sequencing project: providing services to taxonomists for standard genome sequencing and annotation.</title>
        <authorList>
            <consortium name="The Broad Institute Genomics Platform"/>
            <consortium name="The Broad Institute Genome Sequencing Center for Infectious Disease"/>
            <person name="Wu L."/>
            <person name="Ma J."/>
        </authorList>
    </citation>
    <scope>NUCLEOTIDE SEQUENCE [LARGE SCALE GENOMIC DNA]</scope>
    <source>
        <strain evidence="2">CCUG 56401</strain>
    </source>
</reference>
<comment type="caution">
    <text evidence="1">The sequence shown here is derived from an EMBL/GenBank/DDBJ whole genome shotgun (WGS) entry which is preliminary data.</text>
</comment>
<dbReference type="CDD" id="cd07822">
    <property type="entry name" value="SRPBCC_4"/>
    <property type="match status" value="1"/>
</dbReference>